<dbReference type="PANTHER" id="PTHR45964">
    <property type="entry name" value="WSCD FAMILY MEMBER CG9164"/>
    <property type="match status" value="1"/>
</dbReference>
<evidence type="ECO:0000313" key="6">
    <source>
        <dbReference type="EMBL" id="CRK37128.1"/>
    </source>
</evidence>
<dbReference type="InterPro" id="IPR002889">
    <property type="entry name" value="WSC_carb-bd"/>
</dbReference>
<dbReference type="FunFam" id="1.10.520.10:FF:000020">
    <property type="entry name" value="Peroxisomal ascorbate peroxidase"/>
    <property type="match status" value="1"/>
</dbReference>
<feature type="domain" description="Plant heme peroxidase family profile" evidence="4">
    <location>
        <begin position="263"/>
        <end position="382"/>
    </location>
</feature>
<dbReference type="InterPro" id="IPR010255">
    <property type="entry name" value="Haem_peroxidase_sf"/>
</dbReference>
<dbReference type="EMBL" id="CVQH01024638">
    <property type="protein sequence ID" value="CRK37128.1"/>
    <property type="molecule type" value="Genomic_DNA"/>
</dbReference>
<dbReference type="Proteomes" id="UP000044602">
    <property type="component" value="Unassembled WGS sequence"/>
</dbReference>
<dbReference type="PROSITE" id="PS50873">
    <property type="entry name" value="PEROXIDASE_4"/>
    <property type="match status" value="1"/>
</dbReference>
<protein>
    <recommendedName>
        <fullName evidence="8">Peroxidase</fullName>
    </recommendedName>
</protein>
<dbReference type="Gene3D" id="1.10.520.10">
    <property type="match status" value="1"/>
</dbReference>
<proteinExistence type="inferred from homology"/>
<evidence type="ECO:0000256" key="2">
    <source>
        <dbReference type="RuleBase" id="RU004241"/>
    </source>
</evidence>
<comment type="similarity">
    <text evidence="2">Belongs to the peroxidase family.</text>
</comment>
<dbReference type="Pfam" id="PF01822">
    <property type="entry name" value="WSC"/>
    <property type="match status" value="3"/>
</dbReference>
<dbReference type="Gene3D" id="1.10.420.10">
    <property type="entry name" value="Peroxidase, domain 2"/>
    <property type="match status" value="1"/>
</dbReference>
<name>A0A0G4MSA0_VERLO</name>
<feature type="region of interest" description="Disordered" evidence="3">
    <location>
        <begin position="897"/>
        <end position="922"/>
    </location>
</feature>
<dbReference type="PROSITE" id="PS51212">
    <property type="entry name" value="WSC"/>
    <property type="match status" value="3"/>
</dbReference>
<dbReference type="STRING" id="100787.A0A0G4MSA0"/>
<dbReference type="GO" id="GO:0004601">
    <property type="term" value="F:peroxidase activity"/>
    <property type="evidence" value="ECO:0007669"/>
    <property type="project" value="InterPro"/>
</dbReference>
<feature type="domain" description="WSC" evidence="5">
    <location>
        <begin position="692"/>
        <end position="783"/>
    </location>
</feature>
<feature type="domain" description="WSC" evidence="5">
    <location>
        <begin position="927"/>
        <end position="1019"/>
    </location>
</feature>
<evidence type="ECO:0000259" key="4">
    <source>
        <dbReference type="PROSITE" id="PS50873"/>
    </source>
</evidence>
<dbReference type="AlphaFoldDB" id="A0A0G4MSA0"/>
<dbReference type="SMART" id="SM00321">
    <property type="entry name" value="WSC"/>
    <property type="match status" value="4"/>
</dbReference>
<evidence type="ECO:0008006" key="8">
    <source>
        <dbReference type="Google" id="ProtNLM"/>
    </source>
</evidence>
<keyword evidence="7" id="KW-1185">Reference proteome</keyword>
<dbReference type="PRINTS" id="PR00458">
    <property type="entry name" value="PEROXIDASE"/>
</dbReference>
<evidence type="ECO:0000256" key="3">
    <source>
        <dbReference type="SAM" id="MobiDB-lite"/>
    </source>
</evidence>
<dbReference type="Pfam" id="PF00141">
    <property type="entry name" value="peroxidase"/>
    <property type="match status" value="1"/>
</dbReference>
<organism evidence="6 7">
    <name type="scientific">Verticillium longisporum</name>
    <name type="common">Verticillium dahliae var. longisporum</name>
    <dbReference type="NCBI Taxonomy" id="100787"/>
    <lineage>
        <taxon>Eukaryota</taxon>
        <taxon>Fungi</taxon>
        <taxon>Dikarya</taxon>
        <taxon>Ascomycota</taxon>
        <taxon>Pezizomycotina</taxon>
        <taxon>Sordariomycetes</taxon>
        <taxon>Hypocreomycetidae</taxon>
        <taxon>Glomerellales</taxon>
        <taxon>Plectosphaerellaceae</taxon>
        <taxon>Verticillium</taxon>
    </lineage>
</organism>
<accession>A0A0G4MSA0</accession>
<feature type="compositionally biased region" description="Low complexity" evidence="3">
    <location>
        <begin position="897"/>
        <end position="915"/>
    </location>
</feature>
<dbReference type="PANTHER" id="PTHR45964:SF5">
    <property type="entry name" value="WSCD FAMILY MEMBER CG9164"/>
    <property type="match status" value="1"/>
</dbReference>
<gene>
    <name evidence="6" type="ORF">BN1708_007318</name>
</gene>
<dbReference type="InterPro" id="IPR051589">
    <property type="entry name" value="Sialate-O-sulfotransferase"/>
</dbReference>
<evidence type="ECO:0000313" key="7">
    <source>
        <dbReference type="Proteomes" id="UP000044602"/>
    </source>
</evidence>
<keyword evidence="1" id="KW-0677">Repeat</keyword>
<dbReference type="GO" id="GO:0020037">
    <property type="term" value="F:heme binding"/>
    <property type="evidence" value="ECO:0007669"/>
    <property type="project" value="InterPro"/>
</dbReference>
<feature type="domain" description="WSC" evidence="5">
    <location>
        <begin position="1037"/>
        <end position="1128"/>
    </location>
</feature>
<dbReference type="InterPro" id="IPR002016">
    <property type="entry name" value="Haem_peroxidase"/>
</dbReference>
<evidence type="ECO:0000256" key="1">
    <source>
        <dbReference type="ARBA" id="ARBA00022737"/>
    </source>
</evidence>
<dbReference type="SUPFAM" id="SSF48113">
    <property type="entry name" value="Heme-dependent peroxidases"/>
    <property type="match status" value="1"/>
</dbReference>
<dbReference type="GO" id="GO:0006979">
    <property type="term" value="P:response to oxidative stress"/>
    <property type="evidence" value="ECO:0007669"/>
    <property type="project" value="InterPro"/>
</dbReference>
<evidence type="ECO:0000259" key="5">
    <source>
        <dbReference type="PROSITE" id="PS51212"/>
    </source>
</evidence>
<reference evidence="6 7" key="1">
    <citation type="submission" date="2015-05" db="EMBL/GenBank/DDBJ databases">
        <authorList>
            <person name="Wang D.B."/>
            <person name="Wang M."/>
        </authorList>
    </citation>
    <scope>NUCLEOTIDE SEQUENCE [LARGE SCALE GENOMIC DNA]</scope>
    <source>
        <strain evidence="6">VL1</strain>
    </source>
</reference>
<sequence>MVASPFVVIVLRARPQPRLLGTRHECSAMTASVCWLTCYRLGFVELEMTRRAVAVPFVLHIVYHYASFSRPPSPFPLALPSSLSSAPRGRSVGSAALLVVTIWQFFFFFFRFCHPPRSFRICACSTPVSPILHHRGREFAKVVTMKLQAALLVALLGLTTADPTWPAETDELEEIMFQTTSTRSRKFADSVSPCTNQASGPGRHNAAEWLRTAFHDMATANTARGTGGIDASLQYELNNGENTGPGFGTTLTFMSPYMTKKSSMADLIALGVYISVRACGGPAVPFRAGRRDATTAGPVGVPQPQNAISIFRTQFDRMGFSPQEMIQVTACGHTIGGVHSAEFPDIIPAGTATNGQVALDSSVAVFDNKIVTEYLDGTTQNPLVVGRAVGLNKHSDFKVYNSDRNKMIDVVPPSVTLTAPLEPYQVKPVGLQLTLSTQGTVIELTGFIRIRTTNVPLTSIAGLTINYKARNGGNDCGSSGCSFPLTVQGVGRGLDDSFAWFPIARNVPLASGISSFTVTERRTDGTSTVYDNNGASYPIQDAVFLQRYQSCLLQSSGVTTLTAAVRNDRAELPVRAIVSYKTTQTGSVVPALNTLTLELTRGPCIGPYTLFSASTTIPGGRSVEATFDILSGDRVDAFKKANILGGTCQSRPVSNVCSTPVITSAVPSATSTTMTTISSPTPSIYRRQTMGSYTLVSCWSEPPAARALTGASFAYDGMTLDSCLSNCTGFNYWGTGYGRECYCGDALHSGSAAAPLADCGMPCSGDGTQYCGGGNRIELYRTTATKTSTSTTAAPGPTRVPSVGRFVRVGCQTDNTGARALSGATTAGDDMTLDKCAAFCSAFNYFGTDPAPVEECNMRCAGNPLQFCGDGNRLELYRASAASSATLASSTAATTGGAESSVRLNEATSSSSAPSPTGPSPVPTVSPFTLVGCQAEATSVPRALSAKSTTSNSMTLADCAAFCTGYRYFGTEYAAECYCGNSLHASSSVAPLDDCAMPCAGDPLTHCGGPNRLTLYEDPARASTPPREPRQPAFAGDFVWFGCRTEPAGARALSGKERAADDMTNESCAAFCEGFAMFGTEYGRECFCGDELHAGAAGAPEEQCSMLCAGADDEFCGNGNRLSVTLDIIFIITITTKQDRTSPRNDYKT</sequence>